<protein>
    <submittedName>
        <fullName evidence="8">B12-binding domain-containing radical SAM protein</fullName>
    </submittedName>
</protein>
<evidence type="ECO:0000256" key="4">
    <source>
        <dbReference type="ARBA" id="ARBA00023004"/>
    </source>
</evidence>
<dbReference type="InterPro" id="IPR006638">
    <property type="entry name" value="Elp3/MiaA/NifB-like_rSAM"/>
</dbReference>
<dbReference type="PROSITE" id="PS51332">
    <property type="entry name" value="B12_BINDING"/>
    <property type="match status" value="1"/>
</dbReference>
<dbReference type="InterPro" id="IPR058240">
    <property type="entry name" value="rSAM_sf"/>
</dbReference>
<reference evidence="9" key="1">
    <citation type="journal article" date="2019" name="Int. J. Syst. Evol. Microbiol.">
        <title>The Global Catalogue of Microorganisms (GCM) 10K type strain sequencing project: providing services to taxonomists for standard genome sequencing and annotation.</title>
        <authorList>
            <consortium name="The Broad Institute Genomics Platform"/>
            <consortium name="The Broad Institute Genome Sequencing Center for Infectious Disease"/>
            <person name="Wu L."/>
            <person name="Ma J."/>
        </authorList>
    </citation>
    <scope>NUCLEOTIDE SEQUENCE [LARGE SCALE GENOMIC DNA]</scope>
    <source>
        <strain evidence="9">JCM 4816</strain>
    </source>
</reference>
<dbReference type="Gene3D" id="3.80.30.20">
    <property type="entry name" value="tm_1862 like domain"/>
    <property type="match status" value="1"/>
</dbReference>
<evidence type="ECO:0000256" key="2">
    <source>
        <dbReference type="ARBA" id="ARBA00022691"/>
    </source>
</evidence>
<evidence type="ECO:0000256" key="3">
    <source>
        <dbReference type="ARBA" id="ARBA00022723"/>
    </source>
</evidence>
<comment type="caution">
    <text evidence="8">The sequence shown here is derived from an EMBL/GenBank/DDBJ whole genome shotgun (WGS) entry which is preliminary data.</text>
</comment>
<dbReference type="PANTHER" id="PTHR43409:SF7">
    <property type="entry name" value="BLL1977 PROTEIN"/>
    <property type="match status" value="1"/>
</dbReference>
<dbReference type="SUPFAM" id="SSF102114">
    <property type="entry name" value="Radical SAM enzymes"/>
    <property type="match status" value="1"/>
</dbReference>
<dbReference type="SFLD" id="SFLDG01082">
    <property type="entry name" value="B12-binding_domain_containing"/>
    <property type="match status" value="1"/>
</dbReference>
<keyword evidence="5" id="KW-0411">Iron-sulfur</keyword>
<dbReference type="PANTHER" id="PTHR43409">
    <property type="entry name" value="ANAEROBIC MAGNESIUM-PROTOPORPHYRIN IX MONOMETHYL ESTER CYCLASE-RELATED"/>
    <property type="match status" value="1"/>
</dbReference>
<evidence type="ECO:0000259" key="7">
    <source>
        <dbReference type="PROSITE" id="PS51918"/>
    </source>
</evidence>
<evidence type="ECO:0000259" key="6">
    <source>
        <dbReference type="PROSITE" id="PS51332"/>
    </source>
</evidence>
<dbReference type="PROSITE" id="PS51918">
    <property type="entry name" value="RADICAL_SAM"/>
    <property type="match status" value="1"/>
</dbReference>
<dbReference type="SMART" id="SM00729">
    <property type="entry name" value="Elp3"/>
    <property type="match status" value="1"/>
</dbReference>
<keyword evidence="3" id="KW-0479">Metal-binding</keyword>
<evidence type="ECO:0000256" key="1">
    <source>
        <dbReference type="ARBA" id="ARBA00001966"/>
    </source>
</evidence>
<dbReference type="InterPro" id="IPR051198">
    <property type="entry name" value="BchE-like"/>
</dbReference>
<organism evidence="8 9">
    <name type="scientific">Streptacidiphilus monticola</name>
    <dbReference type="NCBI Taxonomy" id="2161674"/>
    <lineage>
        <taxon>Bacteria</taxon>
        <taxon>Bacillati</taxon>
        <taxon>Actinomycetota</taxon>
        <taxon>Actinomycetes</taxon>
        <taxon>Kitasatosporales</taxon>
        <taxon>Streptomycetaceae</taxon>
        <taxon>Streptacidiphilus</taxon>
    </lineage>
</organism>
<keyword evidence="2" id="KW-0949">S-adenosyl-L-methionine</keyword>
<dbReference type="InterPro" id="IPR006158">
    <property type="entry name" value="Cobalamin-bd"/>
</dbReference>
<sequence length="719" mass="78556">MTSVVQLSAARQKSAPDNADLPYLLINPPLTDPTYPYHSISYLVANCEAYGFTGHRCLDANLDALNHLAAPEQVSELLAEAREFRAAAERLPGLTRGQEIHYQAALAAEGLEPDFVTRAVAVLRDPQDFHHYPTYRQATLAIHRWFQLLSLRSLPGVFSGLTLRTAGAVNYQSHGDLADPEVLDAVNGAFLDYIRGPFRDVLRSRPWRLVGLSVNYAAQLPFALRMAREIREQVPDAVVVFGGTEVCDDVKYARDDADVWRMFPHADLIVPGEGETPLVDILCAVRDGGGFAGLPGVLHRGADRRAMRINYEHVGALPAPKYDVWDWEAYWSPEPVVLYSPTRGCYWNKCTFCDYGLNTDRPTSPSRERPVARVLEDLAGIASFARTLYFSVDAMSPRFLRELCDGLTGAGLGLRWSAELRLERTFPARGTAARLRDAGCVAIAFGYESASQRILDLIDKGVRIEQVPEILRELAAAGIGAQMMGFTGFPGETAEEAEETYAFLARHRELWSLAGVGGFSLTPGSIVARRPERFGIEVLPLPREHDIARQLSWRDLDSGVTTHGEARRPVPQALKAQIRRGLGGRPFVGGIDSSHTLLYFAANGRGLLPDRAAEPARHRLAVERVVPVGFQSLDAFATVSELEAEHARLAATDAGVRHRAVRAWLDAPGRSVPGRSAAIVLAGGGVAAVPKIEGIDLEKALRGLDLVLSPGQAVVHARG</sequence>
<dbReference type="SFLD" id="SFLDS00029">
    <property type="entry name" value="Radical_SAM"/>
    <property type="match status" value="1"/>
</dbReference>
<accession>A0ABW1G9E8</accession>
<dbReference type="InterPro" id="IPR007197">
    <property type="entry name" value="rSAM"/>
</dbReference>
<evidence type="ECO:0000256" key="5">
    <source>
        <dbReference type="ARBA" id="ARBA00023014"/>
    </source>
</evidence>
<dbReference type="InterPro" id="IPR023404">
    <property type="entry name" value="rSAM_horseshoe"/>
</dbReference>
<dbReference type="EMBL" id="JBHSQJ010000157">
    <property type="protein sequence ID" value="MFC5911356.1"/>
    <property type="molecule type" value="Genomic_DNA"/>
</dbReference>
<evidence type="ECO:0000313" key="9">
    <source>
        <dbReference type="Proteomes" id="UP001596174"/>
    </source>
</evidence>
<dbReference type="Pfam" id="PF04055">
    <property type="entry name" value="Radical_SAM"/>
    <property type="match status" value="1"/>
</dbReference>
<gene>
    <name evidence="8" type="ORF">ACFP3V_29655</name>
</gene>
<keyword evidence="9" id="KW-1185">Reference proteome</keyword>
<feature type="domain" description="Radical SAM core" evidence="7">
    <location>
        <begin position="331"/>
        <end position="557"/>
    </location>
</feature>
<feature type="domain" description="B12-binding" evidence="6">
    <location>
        <begin position="209"/>
        <end position="292"/>
    </location>
</feature>
<dbReference type="RefSeq" id="WP_380590170.1">
    <property type="nucleotide sequence ID" value="NZ_JBHSQJ010000157.1"/>
</dbReference>
<dbReference type="Gene3D" id="3.40.50.280">
    <property type="entry name" value="Cobalamin-binding domain"/>
    <property type="match status" value="1"/>
</dbReference>
<dbReference type="Proteomes" id="UP001596174">
    <property type="component" value="Unassembled WGS sequence"/>
</dbReference>
<proteinExistence type="predicted"/>
<name>A0ABW1G9E8_9ACTN</name>
<comment type="cofactor">
    <cofactor evidence="1">
        <name>[4Fe-4S] cluster</name>
        <dbReference type="ChEBI" id="CHEBI:49883"/>
    </cofactor>
</comment>
<keyword evidence="4" id="KW-0408">Iron</keyword>
<evidence type="ECO:0000313" key="8">
    <source>
        <dbReference type="EMBL" id="MFC5911356.1"/>
    </source>
</evidence>